<evidence type="ECO:0000313" key="4">
    <source>
        <dbReference type="Proteomes" id="UP000232722"/>
    </source>
</evidence>
<evidence type="ECO:0000313" key="3">
    <source>
        <dbReference type="EMBL" id="PKK72004.1"/>
    </source>
</evidence>
<dbReference type="Proteomes" id="UP000232722">
    <property type="component" value="Unassembled WGS sequence"/>
</dbReference>
<dbReference type="VEuPathDB" id="FungiDB:RhiirFUN_023354"/>
<reference evidence="3 5" key="3">
    <citation type="submission" date="2017-10" db="EMBL/GenBank/DDBJ databases">
        <title>Extensive intraspecific genome diversity in a model arbuscular mycorrhizal fungus.</title>
        <authorList>
            <person name="Chen E.C.H."/>
            <person name="Morin E."/>
            <person name="Baudet D."/>
            <person name="Noel J."/>
            <person name="Ndikumana S."/>
            <person name="Charron P."/>
            <person name="St-Onge C."/>
            <person name="Giorgi J."/>
            <person name="Grigoriev I.V."/>
            <person name="Roux C."/>
            <person name="Martin F.M."/>
            <person name="Corradi N."/>
        </authorList>
    </citation>
    <scope>NUCLEOTIDE SEQUENCE [LARGE SCALE GENOMIC DNA]</scope>
    <source>
        <strain evidence="3 5">C2</strain>
    </source>
</reference>
<reference evidence="4 5" key="1">
    <citation type="submission" date="2016-04" db="EMBL/GenBank/DDBJ databases">
        <title>Genome analyses suggest a sexual origin of heterokaryosis in a supposedly ancient asexual fungus.</title>
        <authorList>
            <person name="Ropars J."/>
            <person name="Sedzielewska K."/>
            <person name="Noel J."/>
            <person name="Charron P."/>
            <person name="Farinelli L."/>
            <person name="Marton T."/>
            <person name="Kruger M."/>
            <person name="Pelin A."/>
            <person name="Brachmann A."/>
            <person name="Corradi N."/>
        </authorList>
    </citation>
    <scope>NUCLEOTIDE SEQUENCE [LARGE SCALE GENOMIC DNA]</scope>
    <source>
        <strain evidence="2 4">A5</strain>
        <strain evidence="3 5">C2</strain>
    </source>
</reference>
<organism evidence="2 4">
    <name type="scientific">Rhizophagus irregularis</name>
    <dbReference type="NCBI Taxonomy" id="588596"/>
    <lineage>
        <taxon>Eukaryota</taxon>
        <taxon>Fungi</taxon>
        <taxon>Fungi incertae sedis</taxon>
        <taxon>Mucoromycota</taxon>
        <taxon>Glomeromycotina</taxon>
        <taxon>Glomeromycetes</taxon>
        <taxon>Glomerales</taxon>
        <taxon>Glomeraceae</taxon>
        <taxon>Rhizophagus</taxon>
    </lineage>
</organism>
<gene>
    <name evidence="2" type="ORF">RhiirA5_493224</name>
    <name evidence="3" type="ORF">RhiirC2_848746</name>
</gene>
<dbReference type="VEuPathDB" id="FungiDB:RhiirA1_389737"/>
<sequence>MSELIELTELVLGICIMIFINVCCCGCIWSNYQTCVLPDNEHTFIILSLKEEKPIRECNNKHESDSLKEEKPIGECNNKYESEPIIEKISNEHTDIAPSLKQIETIESEKGLFDDDDENLHKYFERLSKKVEVEIEQCNSKRFQQNFDNWTIGNEHVDKKNNYKDANYPGIKNPLKSSAKYDYSVVLKSLNDSSSINESF</sequence>
<comment type="caution">
    <text evidence="2">The sequence shown here is derived from an EMBL/GenBank/DDBJ whole genome shotgun (WGS) entry which is preliminary data.</text>
</comment>
<protein>
    <submittedName>
        <fullName evidence="2">Uncharacterized protein</fullName>
    </submittedName>
</protein>
<dbReference type="EMBL" id="LLXJ01000025">
    <property type="protein sequence ID" value="PKC17108.1"/>
    <property type="molecule type" value="Genomic_DNA"/>
</dbReference>
<proteinExistence type="predicted"/>
<reference evidence="2 4" key="2">
    <citation type="submission" date="2017-09" db="EMBL/GenBank/DDBJ databases">
        <title>Extensive intraspecific genome diversity in a model arbuscular mycorrhizal fungus.</title>
        <authorList>
            <person name="Chen E.C."/>
            <person name="Morin E."/>
            <person name="Beaudet D."/>
            <person name="Noel J."/>
            <person name="Ndikumana S."/>
            <person name="Charron P."/>
            <person name="St-Onge C."/>
            <person name="Giorgi J."/>
            <person name="Grigoriev I.V."/>
            <person name="Roux C."/>
            <person name="Martin F.M."/>
            <person name="Corradi N."/>
        </authorList>
    </citation>
    <scope>NUCLEOTIDE SEQUENCE [LARGE SCALE GENOMIC DNA]</scope>
    <source>
        <strain evidence="2 4">A5</strain>
    </source>
</reference>
<dbReference type="EMBL" id="LLXL01000468">
    <property type="protein sequence ID" value="PKK72004.1"/>
    <property type="molecule type" value="Genomic_DNA"/>
</dbReference>
<evidence type="ECO:0000313" key="5">
    <source>
        <dbReference type="Proteomes" id="UP000233469"/>
    </source>
</evidence>
<evidence type="ECO:0000256" key="1">
    <source>
        <dbReference type="SAM" id="Phobius"/>
    </source>
</evidence>
<keyword evidence="1" id="KW-0472">Membrane</keyword>
<accession>A0A2N0QDF4</accession>
<dbReference type="VEuPathDB" id="FungiDB:FUN_003488"/>
<feature type="transmembrane region" description="Helical" evidence="1">
    <location>
        <begin position="7"/>
        <end position="32"/>
    </location>
</feature>
<name>A0A2N0QDF4_9GLOM</name>
<keyword evidence="1" id="KW-1133">Transmembrane helix</keyword>
<evidence type="ECO:0000313" key="2">
    <source>
        <dbReference type="EMBL" id="PKC17108.1"/>
    </source>
</evidence>
<keyword evidence="1" id="KW-0812">Transmembrane</keyword>
<dbReference type="Proteomes" id="UP000233469">
    <property type="component" value="Unassembled WGS sequence"/>
</dbReference>
<dbReference type="AlphaFoldDB" id="A0A2N0QDF4"/>